<name>A0ABU3BMS1_9BACT</name>
<evidence type="ECO:0000313" key="4">
    <source>
        <dbReference type="Proteomes" id="UP001267426"/>
    </source>
</evidence>
<keyword evidence="4" id="KW-1185">Reference proteome</keyword>
<accession>A0ABU3BMS1</accession>
<keyword evidence="1" id="KW-0732">Signal</keyword>
<dbReference type="SUPFAM" id="SSF50952">
    <property type="entry name" value="Soluble quinoprotein glucose dehydrogenase"/>
    <property type="match status" value="1"/>
</dbReference>
<dbReference type="InterPro" id="IPR011041">
    <property type="entry name" value="Quinoprot_gluc/sorb_DH_b-prop"/>
</dbReference>
<protein>
    <submittedName>
        <fullName evidence="3">PQQ-dependent sugar dehydrogenase</fullName>
        <ecNumber evidence="3">1.1.5.-</ecNumber>
    </submittedName>
</protein>
<dbReference type="InterPro" id="IPR012938">
    <property type="entry name" value="Glc/Sorbosone_DH"/>
</dbReference>
<feature type="chain" id="PRO_5046983266" evidence="1">
    <location>
        <begin position="27"/>
        <end position="397"/>
    </location>
</feature>
<reference evidence="3 4" key="1">
    <citation type="submission" date="2023-09" db="EMBL/GenBank/DDBJ databases">
        <authorList>
            <person name="Rey-Velasco X."/>
        </authorList>
    </citation>
    <scope>NUCLEOTIDE SEQUENCE [LARGE SCALE GENOMIC DNA]</scope>
    <source>
        <strain evidence="3 4">F394</strain>
    </source>
</reference>
<dbReference type="InterPro" id="IPR011042">
    <property type="entry name" value="6-blade_b-propeller_TolB-like"/>
</dbReference>
<dbReference type="EMBL" id="JAVRHT010000003">
    <property type="protein sequence ID" value="MDT0630574.1"/>
    <property type="molecule type" value="Genomic_DNA"/>
</dbReference>
<sequence>MPTLLSSGRPLALALAALAASAPPAAQTSYGYDGGSAGSVMTQAGPVVVQALVDGDLDHPWGMAFLPDGRLLVTERPGRLRILGTDGELSGAVEGTPTVFAQGQGGLLDVALDPDFAENDLVYLSYARPGPEGSAATALGRGRLVTGGADGEARLDGFEVLFTQEPYVTGPNHFGSRIAFSPDGHVFLTTGERFQFDPAQDLSNHLGTVVRLNRDGSVPDDNPFVGDPDAEPEVWSYGHRNVESAAIDPETGDLWIAEMGPLGGDELNRPEPGRNYGWPVVSWGINYDGTAIPDPPTRPDFADAATHWSPVISPSGMAFYTGRVFPEWTGSAFIGSLSREGVVRVRLDGGAVAEEEVVPLGARVRDVEQGPDGYLYLLTDQDDGDLWRLAPLEAEDE</sequence>
<keyword evidence="3" id="KW-0560">Oxidoreductase</keyword>
<feature type="signal peptide" evidence="1">
    <location>
        <begin position="1"/>
        <end position="26"/>
    </location>
</feature>
<dbReference type="Pfam" id="PF07995">
    <property type="entry name" value="GSDH"/>
    <property type="match status" value="1"/>
</dbReference>
<evidence type="ECO:0000313" key="3">
    <source>
        <dbReference type="EMBL" id="MDT0630574.1"/>
    </source>
</evidence>
<organism evidence="3 4">
    <name type="scientific">Rubrivirga litoralis</name>
    <dbReference type="NCBI Taxonomy" id="3075598"/>
    <lineage>
        <taxon>Bacteria</taxon>
        <taxon>Pseudomonadati</taxon>
        <taxon>Rhodothermota</taxon>
        <taxon>Rhodothermia</taxon>
        <taxon>Rhodothermales</taxon>
        <taxon>Rubricoccaceae</taxon>
        <taxon>Rubrivirga</taxon>
    </lineage>
</organism>
<gene>
    <name evidence="3" type="ORF">RM540_02335</name>
</gene>
<proteinExistence type="predicted"/>
<evidence type="ECO:0000259" key="2">
    <source>
        <dbReference type="Pfam" id="PF07995"/>
    </source>
</evidence>
<dbReference type="GO" id="GO:0016491">
    <property type="term" value="F:oxidoreductase activity"/>
    <property type="evidence" value="ECO:0007669"/>
    <property type="project" value="UniProtKB-KW"/>
</dbReference>
<evidence type="ECO:0000256" key="1">
    <source>
        <dbReference type="SAM" id="SignalP"/>
    </source>
</evidence>
<dbReference type="Gene3D" id="2.120.10.30">
    <property type="entry name" value="TolB, C-terminal domain"/>
    <property type="match status" value="1"/>
</dbReference>
<feature type="domain" description="Glucose/Sorbosone dehydrogenase" evidence="2">
    <location>
        <begin position="57"/>
        <end position="388"/>
    </location>
</feature>
<dbReference type="EC" id="1.1.5.-" evidence="3"/>
<dbReference type="PANTHER" id="PTHR19328:SF75">
    <property type="entry name" value="ALDOSE SUGAR DEHYDROGENASE YLII"/>
    <property type="match status" value="1"/>
</dbReference>
<dbReference type="RefSeq" id="WP_311661774.1">
    <property type="nucleotide sequence ID" value="NZ_JAVRHT010000003.1"/>
</dbReference>
<dbReference type="Proteomes" id="UP001267426">
    <property type="component" value="Unassembled WGS sequence"/>
</dbReference>
<dbReference type="PANTHER" id="PTHR19328">
    <property type="entry name" value="HEDGEHOG-INTERACTING PROTEIN"/>
    <property type="match status" value="1"/>
</dbReference>
<comment type="caution">
    <text evidence="3">The sequence shown here is derived from an EMBL/GenBank/DDBJ whole genome shotgun (WGS) entry which is preliminary data.</text>
</comment>